<gene>
    <name evidence="2" type="ORF">OO014_12875</name>
</gene>
<dbReference type="PANTHER" id="PTHR30153:SF2">
    <property type="entry name" value="REPLICATIVE DNA HELICASE"/>
    <property type="match status" value="1"/>
</dbReference>
<dbReference type="EMBL" id="JAPFQL010000055">
    <property type="protein sequence ID" value="MDC5698154.1"/>
    <property type="molecule type" value="Genomic_DNA"/>
</dbReference>
<sequence length="343" mass="36690">MTGRTQPLHSVSSLLAEVDHVLQRGLAPGATVHPTGFDALDATLTGGLRSGELVLLGGPAGNGKTTLGFQLARNAVAAGGTALVFSYEHEAHTLLERLISMEAMESFEGAGAMDSFGISTAADVHSVRRAMEAGSGGASLDELLSSLPGGREAHATLTGYGDRLHLHESSGATTTLEEVSRVVREVATCDGRPPLVLVDYLQKIPIAGTTEDERTTAAVEGLKDLALEVGAPIVAISAADKEALASGHRMRTHDLRGTSSLAYEADVVLILSDKVDVVSREHLVYDLGNVQRFRDWTVLSVEKNRHGRSHVELEFAKDFEHGRFHTRGNEVKERLIDERVFTT</sequence>
<dbReference type="InterPro" id="IPR007694">
    <property type="entry name" value="DNA_helicase_DnaB-like_C"/>
</dbReference>
<dbReference type="Gene3D" id="3.40.50.300">
    <property type="entry name" value="P-loop containing nucleotide triphosphate hydrolases"/>
    <property type="match status" value="1"/>
</dbReference>
<dbReference type="Pfam" id="PF03796">
    <property type="entry name" value="DnaB_C"/>
    <property type="match status" value="2"/>
</dbReference>
<reference evidence="2 3" key="1">
    <citation type="submission" date="2022-11" db="EMBL/GenBank/DDBJ databases">
        <title>Anaerobic phenanthrene biodegradation by a DNRA strain PheN6.</title>
        <authorList>
            <person name="Zhang Z."/>
        </authorList>
    </citation>
    <scope>NUCLEOTIDE SEQUENCE [LARGE SCALE GENOMIC DNA]</scope>
    <source>
        <strain evidence="2 3">PheN6</strain>
    </source>
</reference>
<dbReference type="RefSeq" id="WP_272462728.1">
    <property type="nucleotide sequence ID" value="NZ_JAPFQL010000055.1"/>
</dbReference>
<keyword evidence="2" id="KW-0347">Helicase</keyword>
<organism evidence="2 3">
    <name type="scientific">Intrasporangium calvum</name>
    <dbReference type="NCBI Taxonomy" id="53358"/>
    <lineage>
        <taxon>Bacteria</taxon>
        <taxon>Bacillati</taxon>
        <taxon>Actinomycetota</taxon>
        <taxon>Actinomycetes</taxon>
        <taxon>Micrococcales</taxon>
        <taxon>Intrasporangiaceae</taxon>
        <taxon>Intrasporangium</taxon>
    </lineage>
</organism>
<proteinExistence type="predicted"/>
<dbReference type="SUPFAM" id="SSF52540">
    <property type="entry name" value="P-loop containing nucleoside triphosphate hydrolases"/>
    <property type="match status" value="1"/>
</dbReference>
<dbReference type="GO" id="GO:0004386">
    <property type="term" value="F:helicase activity"/>
    <property type="evidence" value="ECO:0007669"/>
    <property type="project" value="UniProtKB-KW"/>
</dbReference>
<evidence type="ECO:0000313" key="2">
    <source>
        <dbReference type="EMBL" id="MDC5698154.1"/>
    </source>
</evidence>
<keyword evidence="2" id="KW-0067">ATP-binding</keyword>
<comment type="caution">
    <text evidence="2">The sequence shown here is derived from an EMBL/GenBank/DDBJ whole genome shotgun (WGS) entry which is preliminary data.</text>
</comment>
<evidence type="ECO:0000313" key="3">
    <source>
        <dbReference type="Proteomes" id="UP001150259"/>
    </source>
</evidence>
<keyword evidence="2" id="KW-0378">Hydrolase</keyword>
<evidence type="ECO:0000259" key="1">
    <source>
        <dbReference type="PROSITE" id="PS51199"/>
    </source>
</evidence>
<protein>
    <submittedName>
        <fullName evidence="2">DnaB helicase C-terminal domain-containing protein</fullName>
    </submittedName>
</protein>
<dbReference type="PROSITE" id="PS51199">
    <property type="entry name" value="SF4_HELICASE"/>
    <property type="match status" value="1"/>
</dbReference>
<keyword evidence="2" id="KW-0547">Nucleotide-binding</keyword>
<name>A0ABT5GJ95_9MICO</name>
<dbReference type="PANTHER" id="PTHR30153">
    <property type="entry name" value="REPLICATIVE DNA HELICASE DNAB"/>
    <property type="match status" value="1"/>
</dbReference>
<keyword evidence="3" id="KW-1185">Reference proteome</keyword>
<accession>A0ABT5GJ95</accession>
<dbReference type="Proteomes" id="UP001150259">
    <property type="component" value="Unassembled WGS sequence"/>
</dbReference>
<feature type="domain" description="SF4 helicase" evidence="1">
    <location>
        <begin position="26"/>
        <end position="331"/>
    </location>
</feature>
<dbReference type="InterPro" id="IPR027417">
    <property type="entry name" value="P-loop_NTPase"/>
</dbReference>